<dbReference type="Proteomes" id="UP000489600">
    <property type="component" value="Unassembled WGS sequence"/>
</dbReference>
<evidence type="ECO:0000259" key="3">
    <source>
        <dbReference type="Pfam" id="PF23598"/>
    </source>
</evidence>
<evidence type="ECO:0000256" key="2">
    <source>
        <dbReference type="ARBA" id="ARBA00022821"/>
    </source>
</evidence>
<dbReference type="InterPro" id="IPR055414">
    <property type="entry name" value="LRR_R13L4/SHOC2-like"/>
</dbReference>
<keyword evidence="2" id="KW-0611">Plant defense</keyword>
<sequence>MASIKAHQSGNTLEDKVDKILETLLTLDKWEEKRGITERSKTFKTLSRTLSDPYAWTHVASDGKLVMMLQHHFRLLKRNLGKLEQFQTDIGAELDKHLVTLQSLIKDLNYFGFSSELAFLIKLDLEGIERKISGLFSQFPLLSESQDDGDKGYYYLPGIHTNVEGLIKCEAFRRVKQKFMELEIEQKICLLSFAVFPENREVHRTVLMYWWIGEGILPVEGAEEAVREVLKEFTEKNLVEPVEERRKVAPSSYKMTPFVHSSVVLLSNQIGVFDIYGEGCRPSMHMSDKEKIFIVEESAIQREATARKRPSEDIETVFNVSERNPDYAIKWFSRDPRRLRGFTMNSSPEPLFKSLNVFYLGRWERSQKRQIEVHNHELMECLRYVREVKVLSLQGISTIKSLNRSLCNLHQLIVLDLRECYELTELPDKIDYLKNLVYLDMTGCSRLKWIPSRLSLLNNLEVLKGFVVTDAFSERVACKLIYLKPKLRKLSIEIKQDNFSVRQLMLDLENLNALTSLKVTWCRDPDSPRRKPTVGVRVPATPAQDPVPNGVGVQLKKLNLQRFPDEELAEWFYPEKLIHLKKLCIGGGKKLKGFGKYLPEEPTKCAVEVLRLTSLPKLRVGWIELKQLYFPKLTFLEKYECPRVSLTPCDGNGIWRSDQD</sequence>
<dbReference type="OrthoDB" id="1082382at2759"/>
<dbReference type="Pfam" id="PF23598">
    <property type="entry name" value="LRR_14"/>
    <property type="match status" value="1"/>
</dbReference>
<dbReference type="AlphaFoldDB" id="A0A565CFN0"/>
<dbReference type="PANTHER" id="PTHR47186:SF54">
    <property type="entry name" value="DISEASE RESISTANCE RPP13-LIKE PROTEIN 4"/>
    <property type="match status" value="1"/>
</dbReference>
<proteinExistence type="predicted"/>
<dbReference type="InterPro" id="IPR032675">
    <property type="entry name" value="LRR_dom_sf"/>
</dbReference>
<dbReference type="InterPro" id="IPR036388">
    <property type="entry name" value="WH-like_DNA-bd_sf"/>
</dbReference>
<organism evidence="4 5">
    <name type="scientific">Arabis nemorensis</name>
    <dbReference type="NCBI Taxonomy" id="586526"/>
    <lineage>
        <taxon>Eukaryota</taxon>
        <taxon>Viridiplantae</taxon>
        <taxon>Streptophyta</taxon>
        <taxon>Embryophyta</taxon>
        <taxon>Tracheophyta</taxon>
        <taxon>Spermatophyta</taxon>
        <taxon>Magnoliopsida</taxon>
        <taxon>eudicotyledons</taxon>
        <taxon>Gunneridae</taxon>
        <taxon>Pentapetalae</taxon>
        <taxon>rosids</taxon>
        <taxon>malvids</taxon>
        <taxon>Brassicales</taxon>
        <taxon>Brassicaceae</taxon>
        <taxon>Arabideae</taxon>
        <taxon>Arabis</taxon>
    </lineage>
</organism>
<feature type="domain" description="Disease resistance R13L4/SHOC-2-like LRR" evidence="3">
    <location>
        <begin position="352"/>
        <end position="585"/>
    </location>
</feature>
<reference evidence="4" key="1">
    <citation type="submission" date="2019-07" db="EMBL/GenBank/DDBJ databases">
        <authorList>
            <person name="Dittberner H."/>
        </authorList>
    </citation>
    <scope>NUCLEOTIDE SEQUENCE [LARGE SCALE GENOMIC DNA]</scope>
</reference>
<dbReference type="GO" id="GO:0006952">
    <property type="term" value="P:defense response"/>
    <property type="evidence" value="ECO:0007669"/>
    <property type="project" value="UniProtKB-KW"/>
</dbReference>
<keyword evidence="5" id="KW-1185">Reference proteome</keyword>
<comment type="caution">
    <text evidence="4">The sequence shown here is derived from an EMBL/GenBank/DDBJ whole genome shotgun (WGS) entry which is preliminary data.</text>
</comment>
<name>A0A565CFN0_9BRAS</name>
<dbReference type="PANTHER" id="PTHR47186">
    <property type="entry name" value="LEUCINE-RICH REPEAT-CONTAINING PROTEIN 57"/>
    <property type="match status" value="1"/>
</dbReference>
<dbReference type="EMBL" id="CABITT030000007">
    <property type="protein sequence ID" value="VVB12483.1"/>
    <property type="molecule type" value="Genomic_DNA"/>
</dbReference>
<keyword evidence="1" id="KW-0677">Repeat</keyword>
<dbReference type="Gene3D" id="1.10.10.10">
    <property type="entry name" value="Winged helix-like DNA-binding domain superfamily/Winged helix DNA-binding domain"/>
    <property type="match status" value="1"/>
</dbReference>
<accession>A0A565CFN0</accession>
<dbReference type="SUPFAM" id="SSF52047">
    <property type="entry name" value="RNI-like"/>
    <property type="match status" value="1"/>
</dbReference>
<evidence type="ECO:0000313" key="4">
    <source>
        <dbReference type="EMBL" id="VVB12483.1"/>
    </source>
</evidence>
<gene>
    <name evidence="4" type="ORF">ANE_LOCUS22927</name>
</gene>
<evidence type="ECO:0000313" key="5">
    <source>
        <dbReference type="Proteomes" id="UP000489600"/>
    </source>
</evidence>
<protein>
    <recommendedName>
        <fullName evidence="3">Disease resistance R13L4/SHOC-2-like LRR domain-containing protein</fullName>
    </recommendedName>
</protein>
<dbReference type="Gene3D" id="3.80.10.10">
    <property type="entry name" value="Ribonuclease Inhibitor"/>
    <property type="match status" value="1"/>
</dbReference>
<evidence type="ECO:0000256" key="1">
    <source>
        <dbReference type="ARBA" id="ARBA00022737"/>
    </source>
</evidence>